<keyword evidence="1" id="KW-1133">Transmembrane helix</keyword>
<accession>A0A1M6U3P5</accession>
<dbReference type="AlphaFoldDB" id="A0A1M6U3P5"/>
<gene>
    <name evidence="2" type="ORF">SAMN02745912_03865</name>
</gene>
<proteinExistence type="predicted"/>
<feature type="transmembrane region" description="Helical" evidence="1">
    <location>
        <begin position="6"/>
        <end position="22"/>
    </location>
</feature>
<evidence type="ECO:0000256" key="1">
    <source>
        <dbReference type="SAM" id="Phobius"/>
    </source>
</evidence>
<protein>
    <submittedName>
        <fullName evidence="2">Uncharacterized protein</fullName>
    </submittedName>
</protein>
<organism evidence="2 3">
    <name type="scientific">Paramaledivibacter caminithermalis (strain DSM 15212 / CIP 107654 / DViRD3)</name>
    <name type="common">Clostridium caminithermale</name>
    <dbReference type="NCBI Taxonomy" id="1121301"/>
    <lineage>
        <taxon>Bacteria</taxon>
        <taxon>Bacillati</taxon>
        <taxon>Bacillota</taxon>
        <taxon>Clostridia</taxon>
        <taxon>Peptostreptococcales</taxon>
        <taxon>Caminicellaceae</taxon>
        <taxon>Paramaledivibacter</taxon>
    </lineage>
</organism>
<dbReference type="STRING" id="1121301.SAMN02745912_03865"/>
<feature type="transmembrane region" description="Helical" evidence="1">
    <location>
        <begin position="43"/>
        <end position="71"/>
    </location>
</feature>
<evidence type="ECO:0000313" key="2">
    <source>
        <dbReference type="EMBL" id="SHK63905.1"/>
    </source>
</evidence>
<dbReference type="Proteomes" id="UP000184465">
    <property type="component" value="Unassembled WGS sequence"/>
</dbReference>
<dbReference type="EMBL" id="FRAG01000126">
    <property type="protein sequence ID" value="SHK63905.1"/>
    <property type="molecule type" value="Genomic_DNA"/>
</dbReference>
<evidence type="ECO:0000313" key="3">
    <source>
        <dbReference type="Proteomes" id="UP000184465"/>
    </source>
</evidence>
<reference evidence="2 3" key="1">
    <citation type="submission" date="2016-11" db="EMBL/GenBank/DDBJ databases">
        <authorList>
            <person name="Jaros S."/>
            <person name="Januszkiewicz K."/>
            <person name="Wedrychowicz H."/>
        </authorList>
    </citation>
    <scope>NUCLEOTIDE SEQUENCE [LARGE SCALE GENOMIC DNA]</scope>
    <source>
        <strain evidence="2 3">DSM 15212</strain>
    </source>
</reference>
<name>A0A1M6U3P5_PARC5</name>
<keyword evidence="1" id="KW-0812">Transmembrane</keyword>
<keyword evidence="1" id="KW-0472">Membrane</keyword>
<keyword evidence="3" id="KW-1185">Reference proteome</keyword>
<sequence length="75" mass="8863">MDIIIQYFVKAIIILIILYVAITKIDYLKEFVNKPLDKNPYKILLCCITIPLLVYILPYIFPLILLSYILWKITS</sequence>